<keyword evidence="4" id="KW-0408">Iron</keyword>
<gene>
    <name evidence="6" type="ORF">CMUS01_14955</name>
</gene>
<keyword evidence="7" id="KW-1185">Reference proteome</keyword>
<dbReference type="AlphaFoldDB" id="A0A8H6J0E3"/>
<protein>
    <submittedName>
        <fullName evidence="6">Cytochrome P450 CYP2 subfamily</fullName>
    </submittedName>
</protein>
<evidence type="ECO:0000256" key="3">
    <source>
        <dbReference type="ARBA" id="ARBA00023002"/>
    </source>
</evidence>
<dbReference type="GO" id="GO:0046872">
    <property type="term" value="F:metal ion binding"/>
    <property type="evidence" value="ECO:0007669"/>
    <property type="project" value="UniProtKB-KW"/>
</dbReference>
<dbReference type="Proteomes" id="UP000639643">
    <property type="component" value="Unassembled WGS sequence"/>
</dbReference>
<evidence type="ECO:0000256" key="4">
    <source>
        <dbReference type="ARBA" id="ARBA00023004"/>
    </source>
</evidence>
<dbReference type="InterPro" id="IPR050364">
    <property type="entry name" value="Cytochrome_P450_fung"/>
</dbReference>
<proteinExistence type="inferred from homology"/>
<evidence type="ECO:0000256" key="5">
    <source>
        <dbReference type="SAM" id="SignalP"/>
    </source>
</evidence>
<organism evidence="6 7">
    <name type="scientific">Colletotrichum musicola</name>
    <dbReference type="NCBI Taxonomy" id="2175873"/>
    <lineage>
        <taxon>Eukaryota</taxon>
        <taxon>Fungi</taxon>
        <taxon>Dikarya</taxon>
        <taxon>Ascomycota</taxon>
        <taxon>Pezizomycotina</taxon>
        <taxon>Sordariomycetes</taxon>
        <taxon>Hypocreomycetidae</taxon>
        <taxon>Glomerellales</taxon>
        <taxon>Glomerellaceae</taxon>
        <taxon>Colletotrichum</taxon>
        <taxon>Colletotrichum orchidearum species complex</taxon>
    </lineage>
</organism>
<keyword evidence="5" id="KW-0732">Signal</keyword>
<reference evidence="6" key="1">
    <citation type="journal article" date="2020" name="Phytopathology">
        <title>Genome Sequence Resources of Colletotrichum truncatum, C. plurivorum, C. musicola, and C. sojae: Four Species Pathogenic to Soybean (Glycine max).</title>
        <authorList>
            <person name="Rogerio F."/>
            <person name="Boufleur T.R."/>
            <person name="Ciampi-Guillardi M."/>
            <person name="Sukno S.A."/>
            <person name="Thon M.R."/>
            <person name="Massola Junior N.S."/>
            <person name="Baroncelli R."/>
        </authorList>
    </citation>
    <scope>NUCLEOTIDE SEQUENCE</scope>
    <source>
        <strain evidence="6">LFN0074</strain>
    </source>
</reference>
<keyword evidence="2" id="KW-0479">Metal-binding</keyword>
<evidence type="ECO:0000313" key="7">
    <source>
        <dbReference type="Proteomes" id="UP000639643"/>
    </source>
</evidence>
<accession>A0A8H6J0E3</accession>
<evidence type="ECO:0000313" key="6">
    <source>
        <dbReference type="EMBL" id="KAF6804013.1"/>
    </source>
</evidence>
<comment type="similarity">
    <text evidence="1">Belongs to the cytochrome P450 family.</text>
</comment>
<dbReference type="PANTHER" id="PTHR46300:SF4">
    <property type="entry name" value="CYTOCHROME P450 98A3"/>
    <property type="match status" value="1"/>
</dbReference>
<dbReference type="GO" id="GO:0016491">
    <property type="term" value="F:oxidoreductase activity"/>
    <property type="evidence" value="ECO:0007669"/>
    <property type="project" value="UniProtKB-KW"/>
</dbReference>
<sequence length="83" mass="8927">MHLGSASVALNIARILWGFAVTPAVDDKGRDKDVNIFAYSDGFNSSPLPFPCSVTPRSPRHAEVVGEEYEAASKDLARYTAAT</sequence>
<keyword evidence="3" id="KW-0560">Oxidoreductase</keyword>
<comment type="caution">
    <text evidence="6">The sequence shown here is derived from an EMBL/GenBank/DDBJ whole genome shotgun (WGS) entry which is preliminary data.</text>
</comment>
<feature type="signal peptide" evidence="5">
    <location>
        <begin position="1"/>
        <end position="24"/>
    </location>
</feature>
<evidence type="ECO:0000256" key="1">
    <source>
        <dbReference type="ARBA" id="ARBA00010617"/>
    </source>
</evidence>
<evidence type="ECO:0000256" key="2">
    <source>
        <dbReference type="ARBA" id="ARBA00022723"/>
    </source>
</evidence>
<dbReference type="OrthoDB" id="1103324at2759"/>
<dbReference type="EMBL" id="WIGM01001160">
    <property type="protein sequence ID" value="KAF6804013.1"/>
    <property type="molecule type" value="Genomic_DNA"/>
</dbReference>
<feature type="chain" id="PRO_5034094607" evidence="5">
    <location>
        <begin position="25"/>
        <end position="83"/>
    </location>
</feature>
<dbReference type="PANTHER" id="PTHR46300">
    <property type="entry name" value="P450, PUTATIVE (EUROFUNG)-RELATED-RELATED"/>
    <property type="match status" value="1"/>
</dbReference>
<name>A0A8H6J0E3_9PEZI</name>